<reference evidence="1 2" key="1">
    <citation type="submission" date="2017-06" db="EMBL/GenBank/DDBJ databases">
        <title>Draft genome of Bartonella tribocorum C635.</title>
        <authorList>
            <person name="Hadjadj L."/>
            <person name="Jiyipong T."/>
            <person name="Diene S.M."/>
            <person name="Morand S."/>
            <person name="Rolain J.-M."/>
        </authorList>
    </citation>
    <scope>NUCLEOTIDE SEQUENCE [LARGE SCALE GENOMIC DNA]</scope>
    <source>
        <strain evidence="1 2">C635</strain>
    </source>
</reference>
<evidence type="ECO:0000313" key="2">
    <source>
        <dbReference type="Proteomes" id="UP000230791"/>
    </source>
</evidence>
<proteinExistence type="predicted"/>
<dbReference type="EMBL" id="NJPP01000028">
    <property type="protein sequence ID" value="PIT68977.1"/>
    <property type="molecule type" value="Genomic_DNA"/>
</dbReference>
<dbReference type="AlphaFoldDB" id="A0A2M6US39"/>
<comment type="caution">
    <text evidence="1">The sequence shown here is derived from an EMBL/GenBank/DDBJ whole genome shotgun (WGS) entry which is preliminary data.</text>
</comment>
<accession>A0A2M6US39</accession>
<evidence type="ECO:0000313" key="1">
    <source>
        <dbReference type="EMBL" id="PIT68977.1"/>
    </source>
</evidence>
<sequence length="74" mass="8637">MGSIPSSPTIYTINNLLIAVACHWVFYNLTEDFVSIYFLKGASKVVFWAFTDFLRIFKVFSHFYHENALFSGFR</sequence>
<dbReference type="Proteomes" id="UP000230791">
    <property type="component" value="Unassembled WGS sequence"/>
</dbReference>
<protein>
    <submittedName>
        <fullName evidence="1">Uncharacterized protein</fullName>
    </submittedName>
</protein>
<gene>
    <name evidence="1" type="ORF">CEV08_07085</name>
</gene>
<organism evidence="1 2">
    <name type="scientific">Bartonella tribocorum</name>
    <dbReference type="NCBI Taxonomy" id="85701"/>
    <lineage>
        <taxon>Bacteria</taxon>
        <taxon>Pseudomonadati</taxon>
        <taxon>Pseudomonadota</taxon>
        <taxon>Alphaproteobacteria</taxon>
        <taxon>Hyphomicrobiales</taxon>
        <taxon>Bartonellaceae</taxon>
        <taxon>Bartonella</taxon>
    </lineage>
</organism>
<name>A0A2M6US39_9HYPH</name>